<evidence type="ECO:0000259" key="3">
    <source>
        <dbReference type="Pfam" id="PF13556"/>
    </source>
</evidence>
<dbReference type="PANTHER" id="PTHR33744:SF1">
    <property type="entry name" value="DNA-BINDING TRANSCRIPTIONAL ACTIVATOR ADER"/>
    <property type="match status" value="1"/>
</dbReference>
<organism evidence="4 5">
    <name type="scientific">Microcella daejeonensis</name>
    <dbReference type="NCBI Taxonomy" id="2994971"/>
    <lineage>
        <taxon>Bacteria</taxon>
        <taxon>Bacillati</taxon>
        <taxon>Actinomycetota</taxon>
        <taxon>Actinomycetes</taxon>
        <taxon>Micrococcales</taxon>
        <taxon>Microbacteriaceae</taxon>
        <taxon>Microcella</taxon>
    </lineage>
</organism>
<evidence type="ECO:0000256" key="1">
    <source>
        <dbReference type="SAM" id="SignalP"/>
    </source>
</evidence>
<dbReference type="AlphaFoldDB" id="A0A9E8MJM3"/>
<dbReference type="InterPro" id="IPR012914">
    <property type="entry name" value="PucR_dom"/>
</dbReference>
<sequence length="497" mass="51851">MPVTLAQMLAVPALGLRAVAADAEALARPWQWVHSSDLSDPTPFLSPGDALLTTGTQWPDDAAIAPWVERLAAAGVPAVGFGTEVVRAGTPAELERACTAHGIALFEVPYRTPFIAVARAVADAEERERYARVRWSLETQRAIAVAALKADGLAATLDELARRIDAPVALLGPDGEVALTGRSPAPALTPAVLAAARRLLAEGRRAATTVDGTALQTVGRSDALRGILAVGDAAAHDDAVRAVVTSVVAMAGLALERDRTLARAIDHLRTGLLAALLRGERELVASTSRALWGPLPEEPLAVAVLDVLAAQRAGVLELLETRVERSRGGLFHARDGGRIVIAVPEARADLVAEIVERTRVTGGLVRGTDYASLAGAVDDAGRAADRASAAHPLVDFASVRDDGVLASLSGDDTRRIAAAVLAPLDEHDARTGDQLVRTLAEWLGADAVAEAAAARLGVHRHTLRARVARAEGLLGRDLKAFPARAELWAALVAAGRA</sequence>
<dbReference type="Pfam" id="PF07905">
    <property type="entry name" value="PucR"/>
    <property type="match status" value="1"/>
</dbReference>
<dbReference type="RefSeq" id="WP_267780483.1">
    <property type="nucleotide sequence ID" value="NZ_CP113089.1"/>
</dbReference>
<feature type="signal peptide" evidence="1">
    <location>
        <begin position="1"/>
        <end position="20"/>
    </location>
</feature>
<dbReference type="EMBL" id="CP113089">
    <property type="protein sequence ID" value="WAB80784.1"/>
    <property type="molecule type" value="Genomic_DNA"/>
</dbReference>
<dbReference type="KEGG" id="mdb:OVN18_09420"/>
<dbReference type="Proteomes" id="UP001164706">
    <property type="component" value="Chromosome"/>
</dbReference>
<dbReference type="Gene3D" id="1.10.10.2840">
    <property type="entry name" value="PucR C-terminal helix-turn-helix domain"/>
    <property type="match status" value="1"/>
</dbReference>
<feature type="chain" id="PRO_5039271742" evidence="1">
    <location>
        <begin position="21"/>
        <end position="497"/>
    </location>
</feature>
<keyword evidence="1" id="KW-0732">Signal</keyword>
<dbReference type="InterPro" id="IPR051448">
    <property type="entry name" value="CdaR-like_regulators"/>
</dbReference>
<dbReference type="Pfam" id="PF13556">
    <property type="entry name" value="HTH_30"/>
    <property type="match status" value="1"/>
</dbReference>
<evidence type="ECO:0000313" key="4">
    <source>
        <dbReference type="EMBL" id="WAB80784.1"/>
    </source>
</evidence>
<protein>
    <submittedName>
        <fullName evidence="4">PucR family transcriptional regulator ligand-binding domain-containing protein</fullName>
    </submittedName>
</protein>
<evidence type="ECO:0000259" key="2">
    <source>
        <dbReference type="Pfam" id="PF07905"/>
    </source>
</evidence>
<feature type="domain" description="Purine catabolism PurC-like" evidence="2">
    <location>
        <begin position="8"/>
        <end position="123"/>
    </location>
</feature>
<feature type="domain" description="PucR C-terminal helix-turn-helix" evidence="3">
    <location>
        <begin position="435"/>
        <end position="492"/>
    </location>
</feature>
<gene>
    <name evidence="4" type="ORF">OVN18_09420</name>
</gene>
<dbReference type="PANTHER" id="PTHR33744">
    <property type="entry name" value="CARBOHYDRATE DIACID REGULATOR"/>
    <property type="match status" value="1"/>
</dbReference>
<reference evidence="4" key="1">
    <citation type="submission" date="2022-11" db="EMBL/GenBank/DDBJ databases">
        <title>Description of Microcella daejonensis nov. sp, isolated from riverside soil.</title>
        <authorList>
            <person name="Molina K.M."/>
            <person name="Kim S.B."/>
        </authorList>
    </citation>
    <scope>NUCLEOTIDE SEQUENCE</scope>
    <source>
        <strain evidence="4">MMS21-STM12</strain>
    </source>
</reference>
<accession>A0A9E8MJM3</accession>
<name>A0A9E8MJM3_9MICO</name>
<proteinExistence type="predicted"/>
<dbReference type="InterPro" id="IPR042070">
    <property type="entry name" value="PucR_C-HTH_sf"/>
</dbReference>
<keyword evidence="5" id="KW-1185">Reference proteome</keyword>
<evidence type="ECO:0000313" key="5">
    <source>
        <dbReference type="Proteomes" id="UP001164706"/>
    </source>
</evidence>
<dbReference type="InterPro" id="IPR025736">
    <property type="entry name" value="PucR_C-HTH_dom"/>
</dbReference>